<organism evidence="2 3">
    <name type="scientific">Rubroshorea leprosula</name>
    <dbReference type="NCBI Taxonomy" id="152421"/>
    <lineage>
        <taxon>Eukaryota</taxon>
        <taxon>Viridiplantae</taxon>
        <taxon>Streptophyta</taxon>
        <taxon>Embryophyta</taxon>
        <taxon>Tracheophyta</taxon>
        <taxon>Spermatophyta</taxon>
        <taxon>Magnoliopsida</taxon>
        <taxon>eudicotyledons</taxon>
        <taxon>Gunneridae</taxon>
        <taxon>Pentapetalae</taxon>
        <taxon>rosids</taxon>
        <taxon>malvids</taxon>
        <taxon>Malvales</taxon>
        <taxon>Dipterocarpaceae</taxon>
        <taxon>Rubroshorea</taxon>
    </lineage>
</organism>
<comment type="caution">
    <text evidence="2">The sequence shown here is derived from an EMBL/GenBank/DDBJ whole genome shotgun (WGS) entry which is preliminary data.</text>
</comment>
<reference evidence="2 3" key="1">
    <citation type="journal article" date="2021" name="Commun. Biol.">
        <title>The genome of Shorea leprosula (Dipterocarpaceae) highlights the ecological relevance of drought in aseasonal tropical rainforests.</title>
        <authorList>
            <person name="Ng K.K.S."/>
            <person name="Kobayashi M.J."/>
            <person name="Fawcett J.A."/>
            <person name="Hatakeyama M."/>
            <person name="Paape T."/>
            <person name="Ng C.H."/>
            <person name="Ang C.C."/>
            <person name="Tnah L.H."/>
            <person name="Lee C.T."/>
            <person name="Nishiyama T."/>
            <person name="Sese J."/>
            <person name="O'Brien M.J."/>
            <person name="Copetti D."/>
            <person name="Mohd Noor M.I."/>
            <person name="Ong R.C."/>
            <person name="Putra M."/>
            <person name="Sireger I.Z."/>
            <person name="Indrioko S."/>
            <person name="Kosugi Y."/>
            <person name="Izuno A."/>
            <person name="Isagi Y."/>
            <person name="Lee S.L."/>
            <person name="Shimizu K.K."/>
        </authorList>
    </citation>
    <scope>NUCLEOTIDE SEQUENCE [LARGE SCALE GENOMIC DNA]</scope>
    <source>
        <strain evidence="2">214</strain>
    </source>
</reference>
<sequence length="88" mass="9860">MQSSVKMIMCVAVVNHRVDPPWHTLSSLWILLVRCNWKVLMMLFNFYGSCLAPCPIVAPYIPGGSERTLLTEDPSPSARGEFTPLHNS</sequence>
<keyword evidence="3" id="KW-1185">Reference proteome</keyword>
<evidence type="ECO:0000256" key="1">
    <source>
        <dbReference type="SAM" id="MobiDB-lite"/>
    </source>
</evidence>
<evidence type="ECO:0000313" key="2">
    <source>
        <dbReference type="EMBL" id="GKV20913.1"/>
    </source>
</evidence>
<name>A0AAV5K9S9_9ROSI</name>
<evidence type="ECO:0000313" key="3">
    <source>
        <dbReference type="Proteomes" id="UP001054252"/>
    </source>
</evidence>
<protein>
    <submittedName>
        <fullName evidence="2">Uncharacterized protein</fullName>
    </submittedName>
</protein>
<feature type="region of interest" description="Disordered" evidence="1">
    <location>
        <begin position="68"/>
        <end position="88"/>
    </location>
</feature>
<gene>
    <name evidence="2" type="ORF">SLEP1_g30960</name>
</gene>
<dbReference type="EMBL" id="BPVZ01000056">
    <property type="protein sequence ID" value="GKV20913.1"/>
    <property type="molecule type" value="Genomic_DNA"/>
</dbReference>
<dbReference type="AlphaFoldDB" id="A0AAV5K9S9"/>
<proteinExistence type="predicted"/>
<dbReference type="Proteomes" id="UP001054252">
    <property type="component" value="Unassembled WGS sequence"/>
</dbReference>
<accession>A0AAV5K9S9</accession>